<dbReference type="EMBL" id="JAUSWM010000010">
    <property type="protein sequence ID" value="MDQ0484822.1"/>
    <property type="molecule type" value="Genomic_DNA"/>
</dbReference>
<dbReference type="InterPro" id="IPR036388">
    <property type="entry name" value="WH-like_DNA-bd_sf"/>
</dbReference>
<dbReference type="Gene3D" id="3.30.530.20">
    <property type="match status" value="1"/>
</dbReference>
<dbReference type="GO" id="GO:0003677">
    <property type="term" value="F:DNA binding"/>
    <property type="evidence" value="ECO:0007669"/>
    <property type="project" value="UniProtKB-KW"/>
</dbReference>
<dbReference type="RefSeq" id="WP_301553257.1">
    <property type="nucleotide sequence ID" value="NZ_JAQRMZ010000020.1"/>
</dbReference>
<dbReference type="CDD" id="cd00090">
    <property type="entry name" value="HTH_ARSR"/>
    <property type="match status" value="1"/>
</dbReference>
<protein>
    <submittedName>
        <fullName evidence="4">DNA-binding transcriptional ArsR family regulator</fullName>
    </submittedName>
</protein>
<evidence type="ECO:0000313" key="4">
    <source>
        <dbReference type="EMBL" id="MDQ0484822.1"/>
    </source>
</evidence>
<dbReference type="GeneID" id="301329137"/>
<dbReference type="SUPFAM" id="SSF55961">
    <property type="entry name" value="Bet v1-like"/>
    <property type="match status" value="1"/>
</dbReference>
<dbReference type="PANTHER" id="PTHR38600">
    <property type="entry name" value="TRANSCRIPTIONAL REGULATORY PROTEIN"/>
    <property type="match status" value="1"/>
</dbReference>
<dbReference type="CDD" id="cd07814">
    <property type="entry name" value="SRPBCC_CalC_Aha1-like"/>
    <property type="match status" value="1"/>
</dbReference>
<organism evidence="4 5">
    <name type="scientific">Guptibacillus hwajinpoensis</name>
    <dbReference type="NCBI Taxonomy" id="208199"/>
    <lineage>
        <taxon>Bacteria</taxon>
        <taxon>Bacillati</taxon>
        <taxon>Bacillota</taxon>
        <taxon>Bacilli</taxon>
        <taxon>Bacillales</taxon>
        <taxon>Guptibacillaceae</taxon>
        <taxon>Guptibacillus</taxon>
    </lineage>
</organism>
<dbReference type="Proteomes" id="UP001226720">
    <property type="component" value="Unassembled WGS sequence"/>
</dbReference>
<sequence>MIQEDDLTVAFKALAHPIRRAILDLVKDGPKTTGYLDEQFENVSRYAVMKHLTLLEEAELIVVRREGRIRQNYLNAVPLQQIAERWMNRYQSDLASSLLDLKSNLERGKEEMENEYGYKHDTFQIEQEIRIKAQIDAVYTSLTENIDTWWAYRLCGEHSTLSFEPKVGGQFLESTSEDHGALWGTVTYINAPHEIRLNGLLGMTGAVTSAYSYKLRQEGEETVLSLSHQAAGLLDPNWHTAHDEGWKELLGTFLKKYVEEGKSYHEHSK</sequence>
<dbReference type="Gene3D" id="1.10.10.10">
    <property type="entry name" value="Winged helix-like DNA-binding domain superfamily/Winged helix DNA-binding domain"/>
    <property type="match status" value="1"/>
</dbReference>
<dbReference type="InterPro" id="IPR036390">
    <property type="entry name" value="WH_DNA-bd_sf"/>
</dbReference>
<dbReference type="InterPro" id="IPR023393">
    <property type="entry name" value="START-like_dom_sf"/>
</dbReference>
<evidence type="ECO:0000256" key="1">
    <source>
        <dbReference type="ARBA" id="ARBA00006817"/>
    </source>
</evidence>
<keyword evidence="5" id="KW-1185">Reference proteome</keyword>
<comment type="similarity">
    <text evidence="1">Belongs to the AHA1 family.</text>
</comment>
<evidence type="ECO:0000256" key="2">
    <source>
        <dbReference type="ARBA" id="ARBA00023125"/>
    </source>
</evidence>
<evidence type="ECO:0000313" key="5">
    <source>
        <dbReference type="Proteomes" id="UP001226720"/>
    </source>
</evidence>
<proteinExistence type="inferred from homology"/>
<comment type="caution">
    <text evidence="4">The sequence shown here is derived from an EMBL/GenBank/DDBJ whole genome shotgun (WGS) entry which is preliminary data.</text>
</comment>
<feature type="domain" description="HTH arsR-type" evidence="3">
    <location>
        <begin position="9"/>
        <end position="88"/>
    </location>
</feature>
<dbReference type="SUPFAM" id="SSF46785">
    <property type="entry name" value="Winged helix' DNA-binding domain"/>
    <property type="match status" value="1"/>
</dbReference>
<name>A0ABU0K624_9BACL</name>
<dbReference type="Pfam" id="PF08327">
    <property type="entry name" value="AHSA1"/>
    <property type="match status" value="1"/>
</dbReference>
<keyword evidence="2 4" id="KW-0238">DNA-binding</keyword>
<dbReference type="SMART" id="SM00418">
    <property type="entry name" value="HTH_ARSR"/>
    <property type="match status" value="1"/>
</dbReference>
<dbReference type="Pfam" id="PF12840">
    <property type="entry name" value="HTH_20"/>
    <property type="match status" value="1"/>
</dbReference>
<evidence type="ECO:0000259" key="3">
    <source>
        <dbReference type="SMART" id="SM00418"/>
    </source>
</evidence>
<gene>
    <name evidence="4" type="ORF">QO000_003824</name>
</gene>
<dbReference type="InterPro" id="IPR013538">
    <property type="entry name" value="ASHA1/2-like_C"/>
</dbReference>
<accession>A0ABU0K624</accession>
<dbReference type="InterPro" id="IPR001845">
    <property type="entry name" value="HTH_ArsR_DNA-bd_dom"/>
</dbReference>
<reference evidence="4" key="1">
    <citation type="submission" date="2023-07" db="EMBL/GenBank/DDBJ databases">
        <title>Genomic Encyclopedia of Type Strains, Phase IV (KMG-IV): sequencing the most valuable type-strain genomes for metagenomic binning, comparative biology and taxonomic classification.</title>
        <authorList>
            <person name="Goeker M."/>
        </authorList>
    </citation>
    <scope>NUCLEOTIDE SEQUENCE [LARGE SCALE GENOMIC DNA]</scope>
    <source>
        <strain evidence="4">JSM 076093</strain>
    </source>
</reference>
<dbReference type="PANTHER" id="PTHR38600:SF1">
    <property type="entry name" value="TRANSCRIPTIONAL REGULATORY PROTEIN"/>
    <property type="match status" value="1"/>
</dbReference>
<dbReference type="InterPro" id="IPR011991">
    <property type="entry name" value="ArsR-like_HTH"/>
</dbReference>